<sequence length="356" mass="41801">MDGHRLKQRSQEPTRMEKVVVIVMAASGLCAVSSHAGRQYHFVYELKNWTEARSYCREKYTDLATIDNMEDMNTLNSMVDLSKMADIAHKHRAWIGLYDDVDSWRWSLSNRTFYTRRQAAFRKWHAKEPNNQHSGEHCTEMYWTGLWNDRKCEARLKAVCLDITGSAVTFVLVNKTMTWTEAQKHCRTNHTDLASVRNMEENEMVKQLVPAGQEVWIGLHRDSWQWLDGSHSSFRYWHDVEPNNRLSNETCVAADFSLSGQWEDWDCDFKREFVCYSVTGVRKQVLRVKLKLKKDSSQDLNDPAVMEDMLKQLRQRLKDQGVNPDDVKLSWRKQADGKVFHKEEKKTEKKTKKTEL</sequence>
<dbReference type="Gene3D" id="3.10.100.10">
    <property type="entry name" value="Mannose-Binding Protein A, subunit A"/>
    <property type="match status" value="2"/>
</dbReference>
<dbReference type="STRING" id="240159.A0A4U5UND0"/>
<dbReference type="EMBL" id="CM014087">
    <property type="protein sequence ID" value="TKS76476.1"/>
    <property type="molecule type" value="Genomic_DNA"/>
</dbReference>
<proteinExistence type="predicted"/>
<dbReference type="Pfam" id="PF00059">
    <property type="entry name" value="Lectin_C"/>
    <property type="match status" value="2"/>
</dbReference>
<keyword evidence="3" id="KW-0675">Receptor</keyword>
<dbReference type="InterPro" id="IPR001304">
    <property type="entry name" value="C-type_lectin-like"/>
</dbReference>
<dbReference type="PROSITE" id="PS00615">
    <property type="entry name" value="C_TYPE_LECTIN_1"/>
    <property type="match status" value="2"/>
</dbReference>
<dbReference type="InterPro" id="IPR016187">
    <property type="entry name" value="CTDL_fold"/>
</dbReference>
<dbReference type="SUPFAM" id="SSF56436">
    <property type="entry name" value="C-type lectin-like"/>
    <property type="match status" value="2"/>
</dbReference>
<feature type="domain" description="C-type lectin" evidence="2">
    <location>
        <begin position="170"/>
        <end position="276"/>
    </location>
</feature>
<dbReference type="PROSITE" id="PS50041">
    <property type="entry name" value="C_TYPE_LECTIN_2"/>
    <property type="match status" value="2"/>
</dbReference>
<dbReference type="InterPro" id="IPR018378">
    <property type="entry name" value="C-type_lectin_CS"/>
</dbReference>
<dbReference type="Proteomes" id="UP000298787">
    <property type="component" value="Chromosome 10"/>
</dbReference>
<dbReference type="PANTHER" id="PTHR45784">
    <property type="entry name" value="C-TYPE LECTIN DOMAIN FAMILY 20 MEMBER A-RELATED"/>
    <property type="match status" value="1"/>
</dbReference>
<keyword evidence="4" id="KW-1185">Reference proteome</keyword>
<evidence type="ECO:0000313" key="4">
    <source>
        <dbReference type="Proteomes" id="UP000298787"/>
    </source>
</evidence>
<dbReference type="PANTHER" id="PTHR45784:SF3">
    <property type="entry name" value="C-TYPE LECTIN DOMAIN FAMILY 4 MEMBER K-LIKE-RELATED"/>
    <property type="match status" value="1"/>
</dbReference>
<dbReference type="InterPro" id="IPR016186">
    <property type="entry name" value="C-type_lectin-like/link_sf"/>
</dbReference>
<dbReference type="AlphaFoldDB" id="A0A4U5UND0"/>
<protein>
    <submittedName>
        <fullName evidence="3">C-type mannose receptor 2</fullName>
    </submittedName>
</protein>
<organism evidence="3 4">
    <name type="scientific">Collichthys lucidus</name>
    <name type="common">Big head croaker</name>
    <name type="synonym">Sciaena lucida</name>
    <dbReference type="NCBI Taxonomy" id="240159"/>
    <lineage>
        <taxon>Eukaryota</taxon>
        <taxon>Metazoa</taxon>
        <taxon>Chordata</taxon>
        <taxon>Craniata</taxon>
        <taxon>Vertebrata</taxon>
        <taxon>Euteleostomi</taxon>
        <taxon>Actinopterygii</taxon>
        <taxon>Neopterygii</taxon>
        <taxon>Teleostei</taxon>
        <taxon>Neoteleostei</taxon>
        <taxon>Acanthomorphata</taxon>
        <taxon>Eupercaria</taxon>
        <taxon>Sciaenidae</taxon>
        <taxon>Collichthys</taxon>
    </lineage>
</organism>
<gene>
    <name evidence="3" type="ORF">D9C73_010565</name>
</gene>
<name>A0A4U5UND0_COLLU</name>
<evidence type="ECO:0000313" key="3">
    <source>
        <dbReference type="EMBL" id="TKS76476.1"/>
    </source>
</evidence>
<evidence type="ECO:0000256" key="1">
    <source>
        <dbReference type="ARBA" id="ARBA00023157"/>
    </source>
</evidence>
<evidence type="ECO:0000259" key="2">
    <source>
        <dbReference type="PROSITE" id="PS50041"/>
    </source>
</evidence>
<reference evidence="3 4" key="1">
    <citation type="submission" date="2019-01" db="EMBL/GenBank/DDBJ databases">
        <title>Genome Assembly of Collichthys lucidus.</title>
        <authorList>
            <person name="Cai M."/>
            <person name="Xiao S."/>
        </authorList>
    </citation>
    <scope>NUCLEOTIDE SEQUENCE [LARGE SCALE GENOMIC DNA]</scope>
    <source>
        <strain evidence="3">JT15FE1705JMU</strain>
        <tissue evidence="3">Muscle</tissue>
    </source>
</reference>
<keyword evidence="1" id="KW-1015">Disulfide bond</keyword>
<dbReference type="SMART" id="SM00034">
    <property type="entry name" value="CLECT"/>
    <property type="match status" value="2"/>
</dbReference>
<feature type="domain" description="C-type lectin" evidence="2">
    <location>
        <begin position="35"/>
        <end position="161"/>
    </location>
</feature>
<accession>A0A4U5UND0</accession>